<reference evidence="8" key="2">
    <citation type="submission" date="2023-05" db="EMBL/GenBank/DDBJ databases">
        <authorList>
            <person name="Fouks B."/>
        </authorList>
    </citation>
    <scope>NUCLEOTIDE SEQUENCE</scope>
    <source>
        <strain evidence="8">Stay&amp;Tobe</strain>
        <tissue evidence="8">Testes</tissue>
    </source>
</reference>
<dbReference type="PANTHER" id="PTHR23359">
    <property type="entry name" value="NUCLEOTIDE KINASE"/>
    <property type="match status" value="1"/>
</dbReference>
<feature type="binding site" evidence="6">
    <location>
        <position position="171"/>
    </location>
    <ligand>
        <name>AMP</name>
        <dbReference type="ChEBI" id="CHEBI:456215"/>
    </ligand>
</feature>
<dbReference type="GO" id="GO:0046899">
    <property type="term" value="F:nucleoside triphosphate adenylate kinase activity"/>
    <property type="evidence" value="ECO:0007669"/>
    <property type="project" value="UniProtKB-UniRule"/>
</dbReference>
<comment type="subunit">
    <text evidence="6">Monomer.</text>
</comment>
<dbReference type="GO" id="GO:0046039">
    <property type="term" value="P:GTP metabolic process"/>
    <property type="evidence" value="ECO:0007669"/>
    <property type="project" value="UniProtKB-UniRule"/>
</dbReference>
<keyword evidence="9" id="KW-1185">Reference proteome</keyword>
<dbReference type="CDD" id="cd01428">
    <property type="entry name" value="ADK"/>
    <property type="match status" value="1"/>
</dbReference>
<keyword evidence="6" id="KW-0496">Mitochondrion</keyword>
<keyword evidence="4 6" id="KW-0418">Kinase</keyword>
<feature type="binding site" evidence="6">
    <location>
        <position position="35"/>
    </location>
    <ligand>
        <name>AMP</name>
        <dbReference type="ChEBI" id="CHEBI:456215"/>
    </ligand>
</feature>
<evidence type="ECO:0000256" key="2">
    <source>
        <dbReference type="ARBA" id="ARBA00022679"/>
    </source>
</evidence>
<evidence type="ECO:0000256" key="6">
    <source>
        <dbReference type="HAMAP-Rule" id="MF_03169"/>
    </source>
</evidence>
<dbReference type="GO" id="GO:0005524">
    <property type="term" value="F:ATP binding"/>
    <property type="evidence" value="ECO:0007669"/>
    <property type="project" value="InterPro"/>
</dbReference>
<dbReference type="GO" id="GO:0046041">
    <property type="term" value="P:ITP metabolic process"/>
    <property type="evidence" value="ECO:0007669"/>
    <property type="project" value="UniProtKB-UniRule"/>
</dbReference>
<feature type="binding site" evidence="6">
    <location>
        <position position="200"/>
    </location>
    <ligand>
        <name>GTP</name>
        <dbReference type="ChEBI" id="CHEBI:37565"/>
    </ligand>
</feature>
<dbReference type="GO" id="GO:0006172">
    <property type="term" value="P:ADP biosynthetic process"/>
    <property type="evidence" value="ECO:0007669"/>
    <property type="project" value="UniProtKB-UniRule"/>
</dbReference>
<dbReference type="InterPro" id="IPR000850">
    <property type="entry name" value="Adenylat/UMP-CMP_kin"/>
</dbReference>
<evidence type="ECO:0000259" key="7">
    <source>
        <dbReference type="Pfam" id="PF05191"/>
    </source>
</evidence>
<dbReference type="GO" id="GO:0005759">
    <property type="term" value="C:mitochondrial matrix"/>
    <property type="evidence" value="ECO:0007669"/>
    <property type="project" value="UniProtKB-SubCell"/>
</dbReference>
<dbReference type="Pfam" id="PF05191">
    <property type="entry name" value="ADK_lid"/>
    <property type="match status" value="1"/>
</dbReference>
<dbReference type="InterPro" id="IPR006259">
    <property type="entry name" value="Adenyl_kin_sub"/>
</dbReference>
<dbReference type="InterPro" id="IPR007862">
    <property type="entry name" value="Adenylate_kinase_lid-dom"/>
</dbReference>
<dbReference type="SUPFAM" id="SSF52540">
    <property type="entry name" value="P-loop containing nucleoside triphosphate hydrolases"/>
    <property type="match status" value="1"/>
</dbReference>
<comment type="catalytic activity">
    <reaction evidence="6">
        <text>a ribonucleoside 5'-triphosphate + AMP = a ribonucleoside 5'-diphosphate + ADP</text>
        <dbReference type="Rhea" id="RHEA:13749"/>
        <dbReference type="ChEBI" id="CHEBI:57930"/>
        <dbReference type="ChEBI" id="CHEBI:61557"/>
        <dbReference type="ChEBI" id="CHEBI:456215"/>
        <dbReference type="ChEBI" id="CHEBI:456216"/>
        <dbReference type="EC" id="2.7.4.10"/>
    </reaction>
</comment>
<name>A0AAD7ZR39_DIPPU</name>
<feature type="region of interest" description="NMPbind" evidence="6">
    <location>
        <begin position="34"/>
        <end position="63"/>
    </location>
</feature>
<feature type="binding site" evidence="6">
    <location>
        <position position="127"/>
    </location>
    <ligand>
        <name>GTP</name>
        <dbReference type="ChEBI" id="CHEBI:37565"/>
    </ligand>
</feature>
<evidence type="ECO:0000313" key="9">
    <source>
        <dbReference type="Proteomes" id="UP001233999"/>
    </source>
</evidence>
<evidence type="ECO:0000256" key="1">
    <source>
        <dbReference type="ARBA" id="ARBA00004305"/>
    </source>
</evidence>
<dbReference type="AlphaFoldDB" id="A0AAD7ZR39"/>
<keyword evidence="5 6" id="KW-0342">GTP-binding</keyword>
<gene>
    <name evidence="6" type="primary">Adk3</name>
    <name evidence="8" type="ORF">L9F63_021067</name>
</gene>
<dbReference type="InterPro" id="IPR028586">
    <property type="entry name" value="AK3/Ak4_mitochondrial"/>
</dbReference>
<evidence type="ECO:0000256" key="5">
    <source>
        <dbReference type="ARBA" id="ARBA00023134"/>
    </source>
</evidence>
<comment type="function">
    <text evidence="6">Involved in maintaining the homeostasis of cellular nucleotides by catalyzing the interconversion of nucleoside phosphates. Has GTP:AMP phosphotransferase and ITP:AMP phosphotransferase activities.</text>
</comment>
<comment type="subcellular location">
    <subcellularLocation>
        <location evidence="1 6">Mitochondrion matrix</location>
    </subcellularLocation>
</comment>
<dbReference type="Gene3D" id="3.40.50.300">
    <property type="entry name" value="P-loop containing nucleotide triphosphate hydrolases"/>
    <property type="match status" value="1"/>
</dbReference>
<reference evidence="8" key="1">
    <citation type="journal article" date="2023" name="IScience">
        <title>Live-bearing cockroach genome reveals convergent evolutionary mechanisms linked to viviparity in insects and beyond.</title>
        <authorList>
            <person name="Fouks B."/>
            <person name="Harrison M.C."/>
            <person name="Mikhailova A.A."/>
            <person name="Marchal E."/>
            <person name="English S."/>
            <person name="Carruthers M."/>
            <person name="Jennings E.C."/>
            <person name="Chiamaka E.L."/>
            <person name="Frigard R.A."/>
            <person name="Pippel M."/>
            <person name="Attardo G.M."/>
            <person name="Benoit J.B."/>
            <person name="Bornberg-Bauer E."/>
            <person name="Tobe S.S."/>
        </authorList>
    </citation>
    <scope>NUCLEOTIDE SEQUENCE</scope>
    <source>
        <strain evidence="8">Stay&amp;Tobe</strain>
    </source>
</reference>
<evidence type="ECO:0000256" key="3">
    <source>
        <dbReference type="ARBA" id="ARBA00022741"/>
    </source>
</evidence>
<feature type="binding site" evidence="6">
    <location>
        <position position="160"/>
    </location>
    <ligand>
        <name>AMP</name>
        <dbReference type="ChEBI" id="CHEBI:456215"/>
    </ligand>
</feature>
<protein>
    <recommendedName>
        <fullName evidence="6">GTP:AMP phosphotransferase, mitochondrial</fullName>
        <ecNumber evidence="6">2.7.4.10</ecNumber>
    </recommendedName>
    <alternativeName>
        <fullName evidence="6">Adenylate kinase 3</fullName>
        <shortName evidence="6">AK 3</shortName>
    </alternativeName>
</protein>
<dbReference type="PRINTS" id="PR00094">
    <property type="entry name" value="ADENYLTKNASE"/>
</dbReference>
<feature type="binding site" evidence="6">
    <location>
        <begin position="136"/>
        <end position="137"/>
    </location>
    <ligand>
        <name>GTP</name>
        <dbReference type="ChEBI" id="CHEBI:37565"/>
    </ligand>
</feature>
<dbReference type="InterPro" id="IPR027417">
    <property type="entry name" value="P-loop_NTPase"/>
</dbReference>
<dbReference type="HAMAP" id="MF_03169">
    <property type="entry name" value="Adenylate_kinase_AK3"/>
    <property type="match status" value="1"/>
</dbReference>
<comment type="domain">
    <text evidence="6">Consists of three domains, a large central CORE domain and two small peripheral domains, NMPbind and LID, which undergo movements during catalysis. The LID domain closes over the site of phosphoryl transfer upon GTP binding. Assembling and dissambling the active center during each catalytic cycle provides an effective means to prevent GTP hydrolysis.</text>
</comment>
<evidence type="ECO:0000256" key="4">
    <source>
        <dbReference type="ARBA" id="ARBA00022777"/>
    </source>
</evidence>
<dbReference type="EMBL" id="JASPKZ010007388">
    <property type="protein sequence ID" value="KAJ9584597.1"/>
    <property type="molecule type" value="Genomic_DNA"/>
</dbReference>
<dbReference type="EC" id="2.7.4.10" evidence="6"/>
<dbReference type="Proteomes" id="UP001233999">
    <property type="component" value="Unassembled WGS sequence"/>
</dbReference>
<comment type="caution">
    <text evidence="8">The sequence shown here is derived from an EMBL/GenBank/DDBJ whole genome shotgun (WGS) entry which is preliminary data.</text>
</comment>
<sequence length="222" mass="24983">MLKVFKGVMIGAPASGKGTISSRIVKYFDVQHVSSGDVLRNHMLKNTEYGVKIKEYVNNGKVGLSELVPSSAEVPSKMQNVDGKNSTLHRFPRTRAQAEELSGKESITVALNLVVPFEIIIERVKGRWIHEPSGRIYNLEYSPPKVPGKDDVTGEDLIQRPDDQPEAVRKRLELYSANIEPVLEYYRKEGVLKEFAGNTSNEIWPKVYDYLQSYMKAKAALN</sequence>
<keyword evidence="2 6" id="KW-0808">Transferase</keyword>
<accession>A0AAD7ZR39</accession>
<feature type="region of interest" description="LID" evidence="6">
    <location>
        <begin position="126"/>
        <end position="163"/>
    </location>
</feature>
<feature type="binding site" evidence="6">
    <location>
        <position position="97"/>
    </location>
    <ligand>
        <name>AMP</name>
        <dbReference type="ChEBI" id="CHEBI:456215"/>
    </ligand>
</feature>
<dbReference type="GO" id="GO:0004017">
    <property type="term" value="F:AMP kinase activity"/>
    <property type="evidence" value="ECO:0007669"/>
    <property type="project" value="InterPro"/>
</dbReference>
<keyword evidence="3 6" id="KW-0547">Nucleotide-binding</keyword>
<evidence type="ECO:0000313" key="8">
    <source>
        <dbReference type="EMBL" id="KAJ9584597.1"/>
    </source>
</evidence>
<feature type="domain" description="Adenylate kinase active site lid" evidence="7">
    <location>
        <begin position="127"/>
        <end position="162"/>
    </location>
</feature>
<dbReference type="HAMAP" id="MF_00235">
    <property type="entry name" value="Adenylate_kinase_Adk"/>
    <property type="match status" value="1"/>
</dbReference>
<organism evidence="8 9">
    <name type="scientific">Diploptera punctata</name>
    <name type="common">Pacific beetle cockroach</name>
    <dbReference type="NCBI Taxonomy" id="6984"/>
    <lineage>
        <taxon>Eukaryota</taxon>
        <taxon>Metazoa</taxon>
        <taxon>Ecdysozoa</taxon>
        <taxon>Arthropoda</taxon>
        <taxon>Hexapoda</taxon>
        <taxon>Insecta</taxon>
        <taxon>Pterygota</taxon>
        <taxon>Neoptera</taxon>
        <taxon>Polyneoptera</taxon>
        <taxon>Dictyoptera</taxon>
        <taxon>Blattodea</taxon>
        <taxon>Blaberoidea</taxon>
        <taxon>Blaberidae</taxon>
        <taxon>Diplopterinae</taxon>
        <taxon>Diploptera</taxon>
    </lineage>
</organism>
<comment type="similarity">
    <text evidence="6">Belongs to the adenylate kinase family. AK3 subfamily.</text>
</comment>
<dbReference type="GO" id="GO:0005525">
    <property type="term" value="F:GTP binding"/>
    <property type="evidence" value="ECO:0007669"/>
    <property type="project" value="UniProtKB-KW"/>
</dbReference>
<dbReference type="GO" id="GO:0046033">
    <property type="term" value="P:AMP metabolic process"/>
    <property type="evidence" value="ECO:0007669"/>
    <property type="project" value="UniProtKB-UniRule"/>
</dbReference>
<proteinExistence type="inferred from homology"/>
<comment type="caution">
    <text evidence="6">Lacks conserved residue(s) required for the propagation of feature annotation.</text>
</comment>
<dbReference type="NCBIfam" id="TIGR01351">
    <property type="entry name" value="adk"/>
    <property type="match status" value="1"/>
</dbReference>
<feature type="binding site" evidence="6">
    <location>
        <position position="40"/>
    </location>
    <ligand>
        <name>AMP</name>
        <dbReference type="ChEBI" id="CHEBI:456215"/>
    </ligand>
</feature>
<dbReference type="Pfam" id="PF00406">
    <property type="entry name" value="ADK"/>
    <property type="match status" value="1"/>
</dbReference>